<dbReference type="AlphaFoldDB" id="G6EHS0"/>
<keyword evidence="2" id="KW-0732">Signal</keyword>
<name>G6EHS0_9SPHN</name>
<reference evidence="3 4" key="1">
    <citation type="journal article" date="2012" name="J. Bacteriol.">
        <title>Genome sequence of benzo(a)pyrene-degrading bacterium Novosphingobium pentaromativorans US6-1.</title>
        <authorList>
            <person name="Luo Y.R."/>
            <person name="Kang S.G."/>
            <person name="Kim S.J."/>
            <person name="Kim M.R."/>
            <person name="Li N."/>
            <person name="Lee J.H."/>
            <person name="Kwon K.K."/>
        </authorList>
    </citation>
    <scope>NUCLEOTIDE SEQUENCE [LARGE SCALE GENOMIC DNA]</scope>
    <source>
        <strain evidence="3 4">US6-1</strain>
    </source>
</reference>
<dbReference type="KEGG" id="npn:JI59_01415"/>
<dbReference type="Proteomes" id="UP000004030">
    <property type="component" value="Unassembled WGS sequence"/>
</dbReference>
<dbReference type="eggNOG" id="ENOG5031C7U">
    <property type="taxonomic scope" value="Bacteria"/>
</dbReference>
<dbReference type="PATRIC" id="fig|1088721.3.peg.3830"/>
<organism evidence="3 4">
    <name type="scientific">Novosphingobium pentaromativorans US6-1</name>
    <dbReference type="NCBI Taxonomy" id="1088721"/>
    <lineage>
        <taxon>Bacteria</taxon>
        <taxon>Pseudomonadati</taxon>
        <taxon>Pseudomonadota</taxon>
        <taxon>Alphaproteobacteria</taxon>
        <taxon>Sphingomonadales</taxon>
        <taxon>Sphingomonadaceae</taxon>
        <taxon>Novosphingobium</taxon>
    </lineage>
</organism>
<dbReference type="OrthoDB" id="7511342at2"/>
<evidence type="ECO:0000313" key="4">
    <source>
        <dbReference type="Proteomes" id="UP000004030"/>
    </source>
</evidence>
<evidence type="ECO:0000313" key="3">
    <source>
        <dbReference type="EMBL" id="EHJ59054.1"/>
    </source>
</evidence>
<feature type="chain" id="PRO_5003488091" description="Secreted protein" evidence="2">
    <location>
        <begin position="24"/>
        <end position="197"/>
    </location>
</feature>
<feature type="signal peptide" evidence="2">
    <location>
        <begin position="1"/>
        <end position="23"/>
    </location>
</feature>
<proteinExistence type="predicted"/>
<dbReference type="RefSeq" id="WP_007014799.1">
    <property type="nucleotide sequence ID" value="NZ_AGFM01000062.1"/>
</dbReference>
<evidence type="ECO:0008006" key="5">
    <source>
        <dbReference type="Google" id="ProtNLM"/>
    </source>
</evidence>
<comment type="caution">
    <text evidence="3">The sequence shown here is derived from an EMBL/GenBank/DDBJ whole genome shotgun (WGS) entry which is preliminary data.</text>
</comment>
<feature type="region of interest" description="Disordered" evidence="1">
    <location>
        <begin position="118"/>
        <end position="179"/>
    </location>
</feature>
<sequence>MRKSILAGASALALAALPGALLAQNAPPAAADPAQVASAAPVTLTPEQKALYDGWPADRQAEYDAWPDEYKGYYWTLVPERQEGYWALTPDQRGQVYKMSPQQRETAWASIIQQLNGETPTTPATQANPPGEGMPTAGVPAPQAAEQAVRPAMPADESYQGGPYKGALTPPPASAMNKDYPVCSKTVQDSCRNPGGK</sequence>
<keyword evidence="4" id="KW-1185">Reference proteome</keyword>
<dbReference type="EMBL" id="AGFM01000062">
    <property type="protein sequence ID" value="EHJ59054.1"/>
    <property type="molecule type" value="Genomic_DNA"/>
</dbReference>
<evidence type="ECO:0000256" key="2">
    <source>
        <dbReference type="SAM" id="SignalP"/>
    </source>
</evidence>
<gene>
    <name evidence="3" type="ORF">NSU_3891</name>
</gene>
<protein>
    <recommendedName>
        <fullName evidence="5">Secreted protein</fullName>
    </recommendedName>
</protein>
<dbReference type="STRING" id="1088721.JI59_01415"/>
<evidence type="ECO:0000256" key="1">
    <source>
        <dbReference type="SAM" id="MobiDB-lite"/>
    </source>
</evidence>
<accession>G6EHS0</accession>
<feature type="compositionally biased region" description="Low complexity" evidence="1">
    <location>
        <begin position="119"/>
        <end position="130"/>
    </location>
</feature>